<dbReference type="Proteomes" id="UP000789525">
    <property type="component" value="Unassembled WGS sequence"/>
</dbReference>
<comment type="caution">
    <text evidence="1">The sequence shown here is derived from an EMBL/GenBank/DDBJ whole genome shotgun (WGS) entry which is preliminary data.</text>
</comment>
<evidence type="ECO:0000313" key="1">
    <source>
        <dbReference type="EMBL" id="CAG8480806.1"/>
    </source>
</evidence>
<evidence type="ECO:0000313" key="2">
    <source>
        <dbReference type="Proteomes" id="UP000789525"/>
    </source>
</evidence>
<dbReference type="EMBL" id="CAJVPT010002419">
    <property type="protein sequence ID" value="CAG8480806.1"/>
    <property type="molecule type" value="Genomic_DNA"/>
</dbReference>
<sequence>MSTSLLASVSTNVKIWDITAITRSIKVNGSFNSSTPEQLFGVESASFKPESASETVNEKRPSLNSFTSYYLDQRLAVAGNEGTLTIYDSQGNPLESITSKNEGSKVQNINSVHFANKSRYLLFGGSDKVVNVWDRESSTFVDPLKGHRGDITCIDLNIDETIVASSSASGHILLHNRLKSNACDNLVVLTKQSINVLEYSFFKRGLLAAGGDDGSLRLWDTGVSTTALQTFENVHHFAIKGETREKNLMDIFSPVKDTSVEEVHSILKPKENTIKEKQQSTRNNEITKDLTKINTRDPKLDERNVQDEVKGDSVLFNNSLITGTLDSLKTKIISKVKETISNTEGLSVNNSDSLPPNIISPKKRVSFADNEMASENLESSTEKPFGMSLSNGINETHDAPILTEMVLSPDEITPAFPPPLTKTSKEGRETISTEVTTTLPTPNLTVSKDIPVPSENTNNTVPATNFQLQVIGNVIDECLQEFRISLRNDIQNMHLELLRQFHIQKVRTYYY</sequence>
<keyword evidence="2" id="KW-1185">Reference proteome</keyword>
<accession>A0ACA9KLF5</accession>
<reference evidence="1" key="1">
    <citation type="submission" date="2021-06" db="EMBL/GenBank/DDBJ databases">
        <authorList>
            <person name="Kallberg Y."/>
            <person name="Tangrot J."/>
            <person name="Rosling A."/>
        </authorList>
    </citation>
    <scope>NUCLEOTIDE SEQUENCE</scope>
    <source>
        <strain evidence="1">CL356</strain>
    </source>
</reference>
<organism evidence="1 2">
    <name type="scientific">Acaulospora colombiana</name>
    <dbReference type="NCBI Taxonomy" id="27376"/>
    <lineage>
        <taxon>Eukaryota</taxon>
        <taxon>Fungi</taxon>
        <taxon>Fungi incertae sedis</taxon>
        <taxon>Mucoromycota</taxon>
        <taxon>Glomeromycotina</taxon>
        <taxon>Glomeromycetes</taxon>
        <taxon>Diversisporales</taxon>
        <taxon>Acaulosporaceae</taxon>
        <taxon>Acaulospora</taxon>
    </lineage>
</organism>
<proteinExistence type="predicted"/>
<gene>
    <name evidence="1" type="ORF">ACOLOM_LOCUS1982</name>
</gene>
<name>A0ACA9KLF5_9GLOM</name>
<protein>
    <submittedName>
        <fullName evidence="1">6828_t:CDS:1</fullName>
    </submittedName>
</protein>